<gene>
    <name evidence="5" type="ORF">CGOC_LOCUS2853</name>
</gene>
<dbReference type="InterPro" id="IPR036026">
    <property type="entry name" value="Seven-hairpin_glycosidases"/>
</dbReference>
<dbReference type="GO" id="GO:0005509">
    <property type="term" value="F:calcium ion binding"/>
    <property type="evidence" value="ECO:0007669"/>
    <property type="project" value="InterPro"/>
</dbReference>
<dbReference type="GO" id="GO:0004571">
    <property type="term" value="F:mannosyl-oligosaccharide 1,2-alpha-mannosidase activity"/>
    <property type="evidence" value="ECO:0007669"/>
    <property type="project" value="InterPro"/>
</dbReference>
<dbReference type="Pfam" id="PF01532">
    <property type="entry name" value="Glyco_hydro_47"/>
    <property type="match status" value="1"/>
</dbReference>
<dbReference type="InterPro" id="IPR012341">
    <property type="entry name" value="6hp_glycosidase-like_sf"/>
</dbReference>
<name>A0A3P6QU95_CYLGO</name>
<dbReference type="GO" id="GO:0016020">
    <property type="term" value="C:membrane"/>
    <property type="evidence" value="ECO:0007669"/>
    <property type="project" value="InterPro"/>
</dbReference>
<keyword evidence="6" id="KW-1185">Reference proteome</keyword>
<dbReference type="OrthoDB" id="8118055at2759"/>
<dbReference type="GO" id="GO:0044322">
    <property type="term" value="C:endoplasmic reticulum quality control compartment"/>
    <property type="evidence" value="ECO:0007669"/>
    <property type="project" value="GOC"/>
</dbReference>
<evidence type="ECO:0000313" key="6">
    <source>
        <dbReference type="Proteomes" id="UP000271889"/>
    </source>
</evidence>
<sequence length="73" mass="8346">MYARCATCILNKFSQNSQASCCFRERAYEMFMHGYHSYMTYAFPADELMPLSCRGRVRGVTPSRGDVDDCLGK</sequence>
<protein>
    <submittedName>
        <fullName evidence="5">Uncharacterized protein</fullName>
    </submittedName>
</protein>
<evidence type="ECO:0000256" key="1">
    <source>
        <dbReference type="ARBA" id="ARBA00004240"/>
    </source>
</evidence>
<proteinExistence type="inferred from homology"/>
<dbReference type="GO" id="GO:0005975">
    <property type="term" value="P:carbohydrate metabolic process"/>
    <property type="evidence" value="ECO:0007669"/>
    <property type="project" value="InterPro"/>
</dbReference>
<dbReference type="EMBL" id="UYRV01006782">
    <property type="protein sequence ID" value="VDK53982.1"/>
    <property type="molecule type" value="Genomic_DNA"/>
</dbReference>
<evidence type="ECO:0000256" key="3">
    <source>
        <dbReference type="ARBA" id="ARBA00022824"/>
    </source>
</evidence>
<dbReference type="InterPro" id="IPR001382">
    <property type="entry name" value="Glyco_hydro_47"/>
</dbReference>
<evidence type="ECO:0000256" key="2">
    <source>
        <dbReference type="ARBA" id="ARBA00007658"/>
    </source>
</evidence>
<dbReference type="SUPFAM" id="SSF48225">
    <property type="entry name" value="Seven-hairpin glycosidases"/>
    <property type="match status" value="1"/>
</dbReference>
<comment type="subcellular location">
    <subcellularLocation>
        <location evidence="1">Endoplasmic reticulum</location>
    </subcellularLocation>
</comment>
<organism evidence="5 6">
    <name type="scientific">Cylicostephanus goldi</name>
    <name type="common">Nematode worm</name>
    <dbReference type="NCBI Taxonomy" id="71465"/>
    <lineage>
        <taxon>Eukaryota</taxon>
        <taxon>Metazoa</taxon>
        <taxon>Ecdysozoa</taxon>
        <taxon>Nematoda</taxon>
        <taxon>Chromadorea</taxon>
        <taxon>Rhabditida</taxon>
        <taxon>Rhabditina</taxon>
        <taxon>Rhabditomorpha</taxon>
        <taxon>Strongyloidea</taxon>
        <taxon>Strongylidae</taxon>
        <taxon>Cylicostephanus</taxon>
    </lineage>
</organism>
<accession>A0A3P6QU95</accession>
<dbReference type="Gene3D" id="1.50.10.10">
    <property type="match status" value="1"/>
</dbReference>
<evidence type="ECO:0000313" key="5">
    <source>
        <dbReference type="EMBL" id="VDK53982.1"/>
    </source>
</evidence>
<dbReference type="PANTHER" id="PTHR45679">
    <property type="entry name" value="ER DEGRADATION-ENHANCING ALPHA-MANNOSIDASE-LIKE PROTEIN 2"/>
    <property type="match status" value="1"/>
</dbReference>
<dbReference type="InterPro" id="IPR044674">
    <property type="entry name" value="EDEM1/2/3"/>
</dbReference>
<dbReference type="AlphaFoldDB" id="A0A3P6QU95"/>
<dbReference type="GO" id="GO:1904380">
    <property type="term" value="P:endoplasmic reticulum mannose trimming"/>
    <property type="evidence" value="ECO:0007669"/>
    <property type="project" value="InterPro"/>
</dbReference>
<reference evidence="5 6" key="1">
    <citation type="submission" date="2018-11" db="EMBL/GenBank/DDBJ databases">
        <authorList>
            <consortium name="Pathogen Informatics"/>
        </authorList>
    </citation>
    <scope>NUCLEOTIDE SEQUENCE [LARGE SCALE GENOMIC DNA]</scope>
</reference>
<keyword evidence="3" id="KW-0256">Endoplasmic reticulum</keyword>
<keyword evidence="4" id="KW-0325">Glycoprotein</keyword>
<evidence type="ECO:0000256" key="4">
    <source>
        <dbReference type="ARBA" id="ARBA00023180"/>
    </source>
</evidence>
<dbReference type="Proteomes" id="UP000271889">
    <property type="component" value="Unassembled WGS sequence"/>
</dbReference>
<comment type="similarity">
    <text evidence="2">Belongs to the glycosyl hydrolase 47 family.</text>
</comment>
<dbReference type="PANTHER" id="PTHR45679:SF2">
    <property type="entry name" value="ER DEGRADATION-ENHANCING ALPHA-MANNOSIDASE-LIKE PROTEIN 3"/>
    <property type="match status" value="1"/>
</dbReference>